<sequence>MGKEIGFKTFFKSSSTLRAMVLFTRFCAAVPPPISEKRARLSQHLSCLNHYKKALSDLQGKETKRRVRPRKTEPHATMDEAIKASAIVEHVSHCNGKLFPKVICHEENFKLRKIKENLFIRHNEVINRDKGKERSDIWTNLIRRKHLCKNNELTHFRLCNRPYPFTRTFER</sequence>
<keyword evidence="3" id="KW-1185">Reference proteome</keyword>
<dbReference type="Proteomes" id="UP000030764">
    <property type="component" value="Unassembled WGS sequence"/>
</dbReference>
<name>A0A085MT07_9BILA</name>
<dbReference type="EMBL" id="KL367673">
    <property type="protein sequence ID" value="KFD60353.1"/>
    <property type="molecule type" value="Genomic_DNA"/>
</dbReference>
<dbReference type="Proteomes" id="UP000030758">
    <property type="component" value="Unassembled WGS sequence"/>
</dbReference>
<reference evidence="2 3" key="1">
    <citation type="journal article" date="2014" name="Nat. Genet.">
        <title>Genome and transcriptome of the porcine whipworm Trichuris suis.</title>
        <authorList>
            <person name="Jex A.R."/>
            <person name="Nejsum P."/>
            <person name="Schwarz E.M."/>
            <person name="Hu L."/>
            <person name="Young N.D."/>
            <person name="Hall R.S."/>
            <person name="Korhonen P.K."/>
            <person name="Liao S."/>
            <person name="Thamsborg S."/>
            <person name="Xia J."/>
            <person name="Xu P."/>
            <person name="Wang S."/>
            <person name="Scheerlinck J.P."/>
            <person name="Hofmann A."/>
            <person name="Sternberg P.W."/>
            <person name="Wang J."/>
            <person name="Gasser R.B."/>
        </authorList>
    </citation>
    <scope>NUCLEOTIDE SEQUENCE [LARGE SCALE GENOMIC DNA]</scope>
    <source>
        <strain evidence="2">DCEP-RM93F</strain>
        <strain evidence="1">DCEP-RM93M</strain>
    </source>
</reference>
<evidence type="ECO:0000313" key="3">
    <source>
        <dbReference type="Proteomes" id="UP000030764"/>
    </source>
</evidence>
<evidence type="ECO:0000313" key="2">
    <source>
        <dbReference type="EMBL" id="KFD60353.1"/>
    </source>
</evidence>
<evidence type="ECO:0000313" key="1">
    <source>
        <dbReference type="EMBL" id="KFD47488.1"/>
    </source>
</evidence>
<organism evidence="2">
    <name type="scientific">Trichuris suis</name>
    <name type="common">pig whipworm</name>
    <dbReference type="NCBI Taxonomy" id="68888"/>
    <lineage>
        <taxon>Eukaryota</taxon>
        <taxon>Metazoa</taxon>
        <taxon>Ecdysozoa</taxon>
        <taxon>Nematoda</taxon>
        <taxon>Enoplea</taxon>
        <taxon>Dorylaimia</taxon>
        <taxon>Trichinellida</taxon>
        <taxon>Trichuridae</taxon>
        <taxon>Trichuris</taxon>
    </lineage>
</organism>
<proteinExistence type="predicted"/>
<dbReference type="AlphaFoldDB" id="A0A085MT07"/>
<accession>A0A085MT07</accession>
<gene>
    <name evidence="1" type="ORF">M513_11649</name>
    <name evidence="2" type="ORF">M514_11649</name>
</gene>
<dbReference type="EMBL" id="KL363325">
    <property type="protein sequence ID" value="KFD47488.1"/>
    <property type="molecule type" value="Genomic_DNA"/>
</dbReference>
<protein>
    <submittedName>
        <fullName evidence="2">Uncharacterized protein</fullName>
    </submittedName>
</protein>